<dbReference type="AlphaFoldDB" id="A0A518AR61"/>
<sequence length="374" mass="40759" precursor="true">MKVFLTLVVVLFASLAQAQTTQVVVLRNGNVLEGQVDRLADGYYVTTSTSEFRLAARDVERISATLQDAYAAKRAEVRENCVTDHLILASWCMQQEMWVDAGNELNTAKTIDARNPQIAYLERRLEVVSSSATREVAPQPEANPNKNAERRAAELARLEAIAAELPPGSLEDFARHVQPILVNGCASGGCHSSKDQREFRLNRDLVHGVANRESTLRNLEAVLQVIDERSPEYSPLLLQPAVPHGGLPRPVFSGPRQRAQERLVEWVKKTTGTEDQPDPAAPAVSGNVELAGHEAPATAAAGATAEASPAKVEHFWEDPAAYAEGAEAASAADIEVPTPKVQYGTTIKRFEPRDEFDPELFNRQTGSKPAAEQP</sequence>
<protein>
    <recommendedName>
        <fullName evidence="5">SLA1 homology domain-containing protein</fullName>
    </recommendedName>
</protein>
<dbReference type="EMBL" id="CP036278">
    <property type="protein sequence ID" value="QDU57196.1"/>
    <property type="molecule type" value="Genomic_DNA"/>
</dbReference>
<organism evidence="3 4">
    <name type="scientific">Aeoliella mucimassa</name>
    <dbReference type="NCBI Taxonomy" id="2527972"/>
    <lineage>
        <taxon>Bacteria</taxon>
        <taxon>Pseudomonadati</taxon>
        <taxon>Planctomycetota</taxon>
        <taxon>Planctomycetia</taxon>
        <taxon>Pirellulales</taxon>
        <taxon>Lacipirellulaceae</taxon>
        <taxon>Aeoliella</taxon>
    </lineage>
</organism>
<proteinExistence type="predicted"/>
<reference evidence="3 4" key="1">
    <citation type="submission" date="2019-02" db="EMBL/GenBank/DDBJ databases">
        <title>Deep-cultivation of Planctomycetes and their phenomic and genomic characterization uncovers novel biology.</title>
        <authorList>
            <person name="Wiegand S."/>
            <person name="Jogler M."/>
            <person name="Boedeker C."/>
            <person name="Pinto D."/>
            <person name="Vollmers J."/>
            <person name="Rivas-Marin E."/>
            <person name="Kohn T."/>
            <person name="Peeters S.H."/>
            <person name="Heuer A."/>
            <person name="Rast P."/>
            <person name="Oberbeckmann S."/>
            <person name="Bunk B."/>
            <person name="Jeske O."/>
            <person name="Meyerdierks A."/>
            <person name="Storesund J.E."/>
            <person name="Kallscheuer N."/>
            <person name="Luecker S."/>
            <person name="Lage O.M."/>
            <person name="Pohl T."/>
            <person name="Merkel B.J."/>
            <person name="Hornburger P."/>
            <person name="Mueller R.-W."/>
            <person name="Bruemmer F."/>
            <person name="Labrenz M."/>
            <person name="Spormann A.M."/>
            <person name="Op den Camp H."/>
            <person name="Overmann J."/>
            <person name="Amann R."/>
            <person name="Jetten M.S.M."/>
            <person name="Mascher T."/>
            <person name="Medema M.H."/>
            <person name="Devos D.P."/>
            <person name="Kaster A.-K."/>
            <person name="Ovreas L."/>
            <person name="Rohde M."/>
            <person name="Galperin M.Y."/>
            <person name="Jogler C."/>
        </authorList>
    </citation>
    <scope>NUCLEOTIDE SEQUENCE [LARGE SCALE GENOMIC DNA]</scope>
    <source>
        <strain evidence="3 4">Pan181</strain>
    </source>
</reference>
<dbReference type="RefSeq" id="WP_145248200.1">
    <property type="nucleotide sequence ID" value="NZ_CP036278.1"/>
</dbReference>
<evidence type="ECO:0000256" key="1">
    <source>
        <dbReference type="SAM" id="MobiDB-lite"/>
    </source>
</evidence>
<dbReference type="KEGG" id="amuc:Pan181_34100"/>
<evidence type="ECO:0000313" key="3">
    <source>
        <dbReference type="EMBL" id="QDU57196.1"/>
    </source>
</evidence>
<feature type="signal peptide" evidence="2">
    <location>
        <begin position="1"/>
        <end position="18"/>
    </location>
</feature>
<evidence type="ECO:0000313" key="4">
    <source>
        <dbReference type="Proteomes" id="UP000315750"/>
    </source>
</evidence>
<evidence type="ECO:0008006" key="5">
    <source>
        <dbReference type="Google" id="ProtNLM"/>
    </source>
</evidence>
<dbReference type="Proteomes" id="UP000315750">
    <property type="component" value="Chromosome"/>
</dbReference>
<evidence type="ECO:0000256" key="2">
    <source>
        <dbReference type="SAM" id="SignalP"/>
    </source>
</evidence>
<name>A0A518AR61_9BACT</name>
<feature type="chain" id="PRO_5022176043" description="SLA1 homology domain-containing protein" evidence="2">
    <location>
        <begin position="19"/>
        <end position="374"/>
    </location>
</feature>
<dbReference type="OrthoDB" id="251278at2"/>
<accession>A0A518AR61</accession>
<feature type="region of interest" description="Disordered" evidence="1">
    <location>
        <begin position="326"/>
        <end position="374"/>
    </location>
</feature>
<gene>
    <name evidence="3" type="ORF">Pan181_34100</name>
</gene>
<keyword evidence="4" id="KW-1185">Reference proteome</keyword>
<keyword evidence="2" id="KW-0732">Signal</keyword>